<evidence type="ECO:0000256" key="4">
    <source>
        <dbReference type="ARBA" id="ARBA00022741"/>
    </source>
</evidence>
<dbReference type="Proteomes" id="UP001234495">
    <property type="component" value="Unassembled WGS sequence"/>
</dbReference>
<keyword evidence="5 7" id="KW-0067">ATP-binding</keyword>
<dbReference type="RefSeq" id="WP_307339758.1">
    <property type="nucleotide sequence ID" value="NZ_JAUSUD010000006.1"/>
</dbReference>
<comment type="similarity">
    <text evidence="7">Belongs to the class-II aminoacyl-tRNA synthetase family. AsnA subfamily.</text>
</comment>
<accession>A0ABT9ZF43</accession>
<dbReference type="SUPFAM" id="SSF55681">
    <property type="entry name" value="Class II aaRS and biotin synthetases"/>
    <property type="match status" value="1"/>
</dbReference>
<name>A0ABT9ZF43_9BACI</name>
<comment type="subcellular location">
    <subcellularLocation>
        <location evidence="7">Cytoplasm</location>
    </subcellularLocation>
</comment>
<dbReference type="InterPro" id="IPR006195">
    <property type="entry name" value="aa-tRNA-synth_II"/>
</dbReference>
<comment type="catalytic activity">
    <reaction evidence="7">
        <text>L-aspartate + NH4(+) + ATP = L-asparagine + AMP + diphosphate + H(+)</text>
        <dbReference type="Rhea" id="RHEA:11372"/>
        <dbReference type="ChEBI" id="CHEBI:15378"/>
        <dbReference type="ChEBI" id="CHEBI:28938"/>
        <dbReference type="ChEBI" id="CHEBI:29991"/>
        <dbReference type="ChEBI" id="CHEBI:30616"/>
        <dbReference type="ChEBI" id="CHEBI:33019"/>
        <dbReference type="ChEBI" id="CHEBI:58048"/>
        <dbReference type="ChEBI" id="CHEBI:456215"/>
        <dbReference type="EC" id="6.3.1.1"/>
    </reaction>
</comment>
<keyword evidence="2 7" id="KW-0436">Ligase</keyword>
<keyword evidence="1 7" id="KW-0963">Cytoplasm</keyword>
<dbReference type="InterPro" id="IPR004618">
    <property type="entry name" value="AsnA"/>
</dbReference>
<comment type="caution">
    <text evidence="10">The sequence shown here is derived from an EMBL/GenBank/DDBJ whole genome shotgun (WGS) entry which is preliminary data.</text>
</comment>
<protein>
    <recommendedName>
        <fullName evidence="7 8">Aspartate--ammonia ligase</fullName>
        <ecNumber evidence="7 8">6.3.1.1</ecNumber>
    </recommendedName>
    <alternativeName>
        <fullName evidence="7">Asparagine synthetase A</fullName>
    </alternativeName>
</protein>
<reference evidence="10 11" key="1">
    <citation type="submission" date="2023-07" db="EMBL/GenBank/DDBJ databases">
        <title>Genomic Encyclopedia of Type Strains, Phase IV (KMG-IV): sequencing the most valuable type-strain genomes for metagenomic binning, comparative biology and taxonomic classification.</title>
        <authorList>
            <person name="Goeker M."/>
        </authorList>
    </citation>
    <scope>NUCLEOTIDE SEQUENCE [LARGE SCALE GENOMIC DNA]</scope>
    <source>
        <strain evidence="10 11">DSM 29005</strain>
    </source>
</reference>
<evidence type="ECO:0000256" key="3">
    <source>
        <dbReference type="ARBA" id="ARBA00022605"/>
    </source>
</evidence>
<dbReference type="GO" id="GO:0004071">
    <property type="term" value="F:aspartate-ammonia ligase activity"/>
    <property type="evidence" value="ECO:0007669"/>
    <property type="project" value="UniProtKB-EC"/>
</dbReference>
<evidence type="ECO:0000256" key="1">
    <source>
        <dbReference type="ARBA" id="ARBA00022490"/>
    </source>
</evidence>
<evidence type="ECO:0000256" key="8">
    <source>
        <dbReference type="NCBIfam" id="TIGR00669"/>
    </source>
</evidence>
<keyword evidence="11" id="KW-1185">Reference proteome</keyword>
<proteinExistence type="inferred from homology"/>
<dbReference type="PANTHER" id="PTHR30073">
    <property type="entry name" value="ASPARTATE--AMMONIA LIGASE"/>
    <property type="match status" value="1"/>
</dbReference>
<dbReference type="Gene3D" id="3.30.930.10">
    <property type="entry name" value="Bira Bifunctional Protein, Domain 2"/>
    <property type="match status" value="1"/>
</dbReference>
<evidence type="ECO:0000256" key="2">
    <source>
        <dbReference type="ARBA" id="ARBA00022598"/>
    </source>
</evidence>
<organism evidence="10 11">
    <name type="scientific">Metabacillus malikii</name>
    <dbReference type="NCBI Taxonomy" id="1504265"/>
    <lineage>
        <taxon>Bacteria</taxon>
        <taxon>Bacillati</taxon>
        <taxon>Bacillota</taxon>
        <taxon>Bacilli</taxon>
        <taxon>Bacillales</taxon>
        <taxon>Bacillaceae</taxon>
        <taxon>Metabacillus</taxon>
    </lineage>
</organism>
<evidence type="ECO:0000259" key="9">
    <source>
        <dbReference type="PROSITE" id="PS50862"/>
    </source>
</evidence>
<evidence type="ECO:0000256" key="5">
    <source>
        <dbReference type="ARBA" id="ARBA00022840"/>
    </source>
</evidence>
<dbReference type="Pfam" id="PF03590">
    <property type="entry name" value="AsnA"/>
    <property type="match status" value="1"/>
</dbReference>
<dbReference type="EMBL" id="JAUSUD010000006">
    <property type="protein sequence ID" value="MDQ0230452.1"/>
    <property type="molecule type" value="Genomic_DNA"/>
</dbReference>
<evidence type="ECO:0000256" key="7">
    <source>
        <dbReference type="HAMAP-Rule" id="MF_00555"/>
    </source>
</evidence>
<sequence length="337" mass="38871">MSQIVSIPKGYQSKLNLMHTEIAIKELKDFFEDKLAENLNLIKVSAPLLLLEGTGINDNLNGVERIVNFDALDIDEKKVEIVQSLAKWKRSALARYGFTIGEGLYTNMNAIRRDETLDNLHSMFVDQWDWEKVISKGNRTIETLKDEVQKIYLAIKQTEQYMFEFHPLLEPTLPENIHFVTTQELEQTHPHFTPKQREDYVCKEYGAVFLMEIGGTMESGEIHDGRSPDYDDWSLNGDIIVWSPILERSIELSSMGIRVDRDTLIKQLKLSNHEERLSLNYHQSIINNELPFTIGGGIGQSRLCMFLLKKAHIGEVQASVWNEKMYEHCKENNITLL</sequence>
<dbReference type="EC" id="6.3.1.1" evidence="7 8"/>
<dbReference type="HAMAP" id="MF_00555">
    <property type="entry name" value="AsnA"/>
    <property type="match status" value="1"/>
</dbReference>
<evidence type="ECO:0000313" key="10">
    <source>
        <dbReference type="EMBL" id="MDQ0230452.1"/>
    </source>
</evidence>
<dbReference type="PIRSF" id="PIRSF001555">
    <property type="entry name" value="Asp_ammon_ligase"/>
    <property type="match status" value="1"/>
</dbReference>
<keyword evidence="3 7" id="KW-0028">Amino-acid biosynthesis</keyword>
<evidence type="ECO:0000313" key="11">
    <source>
        <dbReference type="Proteomes" id="UP001234495"/>
    </source>
</evidence>
<dbReference type="NCBIfam" id="TIGR00669">
    <property type="entry name" value="asnA"/>
    <property type="match status" value="1"/>
</dbReference>
<dbReference type="PROSITE" id="PS50862">
    <property type="entry name" value="AA_TRNA_LIGASE_II"/>
    <property type="match status" value="1"/>
</dbReference>
<dbReference type="InterPro" id="IPR045864">
    <property type="entry name" value="aa-tRNA-synth_II/BPL/LPL"/>
</dbReference>
<comment type="pathway">
    <text evidence="7">Amino-acid biosynthesis; L-asparagine biosynthesis; L-asparagine from L-aspartate (ammonia route): step 1/1.</text>
</comment>
<dbReference type="PANTHER" id="PTHR30073:SF5">
    <property type="entry name" value="ASPARTATE--AMMONIA LIGASE"/>
    <property type="match status" value="1"/>
</dbReference>
<gene>
    <name evidence="7" type="primary">asnA</name>
    <name evidence="10" type="ORF">J2S19_001708</name>
</gene>
<keyword evidence="6 7" id="KW-0061">Asparagine biosynthesis</keyword>
<keyword evidence="4 7" id="KW-0547">Nucleotide-binding</keyword>
<evidence type="ECO:0000256" key="6">
    <source>
        <dbReference type="ARBA" id="ARBA00022888"/>
    </source>
</evidence>
<feature type="domain" description="Aminoacyl-transfer RNA synthetases class-II family profile" evidence="9">
    <location>
        <begin position="26"/>
        <end position="313"/>
    </location>
</feature>